<evidence type="ECO:0000313" key="3">
    <source>
        <dbReference type="Proteomes" id="UP001595722"/>
    </source>
</evidence>
<dbReference type="InterPro" id="IPR029058">
    <property type="entry name" value="AB_hydrolase_fold"/>
</dbReference>
<dbReference type="GO" id="GO:0016787">
    <property type="term" value="F:hydrolase activity"/>
    <property type="evidence" value="ECO:0007669"/>
    <property type="project" value="UniProtKB-KW"/>
</dbReference>
<keyword evidence="3" id="KW-1185">Reference proteome</keyword>
<accession>A0ABV7VV65</accession>
<dbReference type="SUPFAM" id="SSF53474">
    <property type="entry name" value="alpha/beta-Hydrolases"/>
    <property type="match status" value="1"/>
</dbReference>
<dbReference type="InterPro" id="IPR050266">
    <property type="entry name" value="AB_hydrolase_sf"/>
</dbReference>
<keyword evidence="2" id="KW-0378">Hydrolase</keyword>
<feature type="domain" description="AB hydrolase-1" evidence="1">
    <location>
        <begin position="33"/>
        <end position="279"/>
    </location>
</feature>
<proteinExistence type="predicted"/>
<organism evidence="2 3">
    <name type="scientific">Bacterioplanoides pacificum</name>
    <dbReference type="NCBI Taxonomy" id="1171596"/>
    <lineage>
        <taxon>Bacteria</taxon>
        <taxon>Pseudomonadati</taxon>
        <taxon>Pseudomonadota</taxon>
        <taxon>Gammaproteobacteria</taxon>
        <taxon>Oceanospirillales</taxon>
        <taxon>Oceanospirillaceae</taxon>
        <taxon>Bacterioplanoides</taxon>
    </lineage>
</organism>
<evidence type="ECO:0000313" key="2">
    <source>
        <dbReference type="EMBL" id="MFC3679948.1"/>
    </source>
</evidence>
<dbReference type="InterPro" id="IPR000073">
    <property type="entry name" value="AB_hydrolase_1"/>
</dbReference>
<dbReference type="Gene3D" id="3.40.50.1820">
    <property type="entry name" value="alpha/beta hydrolase"/>
    <property type="match status" value="1"/>
</dbReference>
<evidence type="ECO:0000259" key="1">
    <source>
        <dbReference type="Pfam" id="PF12697"/>
    </source>
</evidence>
<dbReference type="PANTHER" id="PTHR43798">
    <property type="entry name" value="MONOACYLGLYCEROL LIPASE"/>
    <property type="match status" value="1"/>
</dbReference>
<dbReference type="PANTHER" id="PTHR43798:SF33">
    <property type="entry name" value="HYDROLASE, PUTATIVE (AFU_ORTHOLOGUE AFUA_2G14860)-RELATED"/>
    <property type="match status" value="1"/>
</dbReference>
<sequence length="288" mass="32933">MEKHQINFTTSRFQQHGWIWQYPENERNSEQRLVLIHGAGVAGELTWTYLANYLDAWQEILVLDLAGMGSEFLQLPDAPQVNDYALQLVEVLEALDWTQFDLAGYSFGGMVAVEFIERYFRSLSGETFNGLLFLLEPAMLFSAATADLAKKAQEYQQIAAAVRANPEDIEVYRAFLDSVSPARRQDPASDRLTMKRLSQRPQSFAAVLQAVSQRLMLCGDDYRHWQSPYSGMSFVGGLSPAVMKQRHQQLQHQSRDWQFVEVPGADHSLVFTKPRGIARRMNERKRPE</sequence>
<comment type="caution">
    <text evidence="2">The sequence shown here is derived from an EMBL/GenBank/DDBJ whole genome shotgun (WGS) entry which is preliminary data.</text>
</comment>
<gene>
    <name evidence="2" type="ORF">ACFOMG_07460</name>
</gene>
<dbReference type="Pfam" id="PF12697">
    <property type="entry name" value="Abhydrolase_6"/>
    <property type="match status" value="1"/>
</dbReference>
<name>A0ABV7VV65_9GAMM</name>
<dbReference type="RefSeq" id="WP_376865763.1">
    <property type="nucleotide sequence ID" value="NZ_JBHRYB010000005.1"/>
</dbReference>
<dbReference type="EMBL" id="JBHRYB010000005">
    <property type="protein sequence ID" value="MFC3679948.1"/>
    <property type="molecule type" value="Genomic_DNA"/>
</dbReference>
<reference evidence="3" key="1">
    <citation type="journal article" date="2019" name="Int. J. Syst. Evol. Microbiol.">
        <title>The Global Catalogue of Microorganisms (GCM) 10K type strain sequencing project: providing services to taxonomists for standard genome sequencing and annotation.</title>
        <authorList>
            <consortium name="The Broad Institute Genomics Platform"/>
            <consortium name="The Broad Institute Genome Sequencing Center for Infectious Disease"/>
            <person name="Wu L."/>
            <person name="Ma J."/>
        </authorList>
    </citation>
    <scope>NUCLEOTIDE SEQUENCE [LARGE SCALE GENOMIC DNA]</scope>
    <source>
        <strain evidence="3">KCTC 42424</strain>
    </source>
</reference>
<protein>
    <submittedName>
        <fullName evidence="2">Alpha/beta fold hydrolase</fullName>
    </submittedName>
</protein>
<dbReference type="Proteomes" id="UP001595722">
    <property type="component" value="Unassembled WGS sequence"/>
</dbReference>